<sequence>MEEYSIEDNEELRKAIDDIRPSHFRNLLKLSIKYCDQRLNNFLSILMKRANKLQDISIKQCQTLEHLFDLNEFTPDNDGHDKYFTQIKALILIELHQVKCIWNKDPVGILGFENLQMVHIISCSSLDKLFTPSAAKKLSQLNELKLEACQMLQKVIDSGNIETIKFPTLNKVEFKSLSRLIHFYLYPLEFPQLRSLIIEKCPELEEFTTGFATTNASQITNDRSFSELNELKLDNCHKLVCAVSSKALHELKSLKKLIVSHCNTLELVFNIHDEISYHTNLLQHLDELILIDLPKLSYVINKKFVRFCESMQSLQVKQFIIGNIEDVVHEKSRF</sequence>
<accession>A0A4D6KTY1</accession>
<evidence type="ECO:0000313" key="4">
    <source>
        <dbReference type="Proteomes" id="UP000501690"/>
    </source>
</evidence>
<organism evidence="3 4">
    <name type="scientific">Vigna unguiculata</name>
    <name type="common">Cowpea</name>
    <dbReference type="NCBI Taxonomy" id="3917"/>
    <lineage>
        <taxon>Eukaryota</taxon>
        <taxon>Viridiplantae</taxon>
        <taxon>Streptophyta</taxon>
        <taxon>Embryophyta</taxon>
        <taxon>Tracheophyta</taxon>
        <taxon>Spermatophyta</taxon>
        <taxon>Magnoliopsida</taxon>
        <taxon>eudicotyledons</taxon>
        <taxon>Gunneridae</taxon>
        <taxon>Pentapetalae</taxon>
        <taxon>rosids</taxon>
        <taxon>fabids</taxon>
        <taxon>Fabales</taxon>
        <taxon>Fabaceae</taxon>
        <taxon>Papilionoideae</taxon>
        <taxon>50 kb inversion clade</taxon>
        <taxon>NPAAA clade</taxon>
        <taxon>indigoferoid/millettioid clade</taxon>
        <taxon>Phaseoleae</taxon>
        <taxon>Vigna</taxon>
    </lineage>
</organism>
<keyword evidence="1" id="KW-0611">Plant defense</keyword>
<dbReference type="InterPro" id="IPR050905">
    <property type="entry name" value="Plant_NBS-LRR"/>
</dbReference>
<protein>
    <submittedName>
        <fullName evidence="3">Disease resistance protein RPS2</fullName>
    </submittedName>
</protein>
<reference evidence="3 4" key="1">
    <citation type="submission" date="2019-04" db="EMBL/GenBank/DDBJ databases">
        <title>An improved genome assembly and genetic linkage map for asparagus bean, Vigna unguiculata ssp. sesquipedialis.</title>
        <authorList>
            <person name="Xia Q."/>
            <person name="Zhang R."/>
            <person name="Dong Y."/>
        </authorList>
    </citation>
    <scope>NUCLEOTIDE SEQUENCE [LARGE SCALE GENOMIC DNA]</scope>
    <source>
        <tissue evidence="3">Leaf</tissue>
    </source>
</reference>
<feature type="domain" description="Disease resistance protein At4g27190-like leucine-rich repeats" evidence="2">
    <location>
        <begin position="5"/>
        <end position="150"/>
    </location>
</feature>
<dbReference type="InterPro" id="IPR032675">
    <property type="entry name" value="LRR_dom_sf"/>
</dbReference>
<keyword evidence="4" id="KW-1185">Reference proteome</keyword>
<gene>
    <name evidence="3" type="ORF">DEO72_LG1g2926</name>
</gene>
<dbReference type="InterPro" id="IPR057135">
    <property type="entry name" value="At4g27190-like_LRR"/>
</dbReference>
<dbReference type="AlphaFoldDB" id="A0A4D6KTY1"/>
<evidence type="ECO:0000313" key="3">
    <source>
        <dbReference type="EMBL" id="QCD79287.1"/>
    </source>
</evidence>
<name>A0A4D6KTY1_VIGUN</name>
<dbReference type="SUPFAM" id="SSF52047">
    <property type="entry name" value="RNI-like"/>
    <property type="match status" value="1"/>
</dbReference>
<feature type="domain" description="Disease resistance protein At4g27190-like leucine-rich repeats" evidence="2">
    <location>
        <begin position="220"/>
        <end position="316"/>
    </location>
</feature>
<evidence type="ECO:0000259" key="2">
    <source>
        <dbReference type="Pfam" id="PF23247"/>
    </source>
</evidence>
<dbReference type="EMBL" id="CP039345">
    <property type="protein sequence ID" value="QCD79287.1"/>
    <property type="molecule type" value="Genomic_DNA"/>
</dbReference>
<dbReference type="Proteomes" id="UP000501690">
    <property type="component" value="Linkage Group LG1"/>
</dbReference>
<dbReference type="PANTHER" id="PTHR33463:SF204">
    <property type="entry name" value="NB-ARC DOMAIN-CONTAINING PROTEIN"/>
    <property type="match status" value="1"/>
</dbReference>
<dbReference type="PANTHER" id="PTHR33463">
    <property type="entry name" value="NB-ARC DOMAIN-CONTAINING PROTEIN-RELATED"/>
    <property type="match status" value="1"/>
</dbReference>
<dbReference type="Pfam" id="PF23247">
    <property type="entry name" value="LRR_RPS2"/>
    <property type="match status" value="2"/>
</dbReference>
<dbReference type="Gene3D" id="3.80.10.10">
    <property type="entry name" value="Ribonuclease Inhibitor"/>
    <property type="match status" value="1"/>
</dbReference>
<evidence type="ECO:0000256" key="1">
    <source>
        <dbReference type="ARBA" id="ARBA00022821"/>
    </source>
</evidence>
<proteinExistence type="predicted"/>